<dbReference type="AlphaFoldDB" id="B7XCL3"/>
<feature type="compositionally biased region" description="Low complexity" evidence="1">
    <location>
        <begin position="241"/>
        <end position="254"/>
    </location>
</feature>
<accession>B7XCL3</accession>
<feature type="region of interest" description="Disordered" evidence="1">
    <location>
        <begin position="117"/>
        <end position="254"/>
    </location>
</feature>
<reference evidence="2" key="1">
    <citation type="journal article" date="2009" name="Mol. Phylogenet. Evol.">
        <title>Stickleback phylogenies resolved: evidence from mitochondrial genomes and 11 nuclear genes.</title>
        <authorList>
            <person name="Kawahara R."/>
            <person name="Miya M."/>
            <person name="Mabuchi K."/>
            <person name="Near T.J."/>
            <person name="Nishida M."/>
        </authorList>
    </citation>
    <scope>NUCLEOTIDE SEQUENCE</scope>
    <source>
        <tissue evidence="2">Muscle</tissue>
    </source>
</reference>
<sequence length="254" mass="26614">RALRRGGLRAGRRAHDGEDRRVVHHRDGGPGAPVEGEPAAVLLLHRGPHQTDKVQGHQDVHLVPGDAEPHGAPRLPALQALRLAVQPAAAQVHRDLRAPPAREAGHGALRGGLHREAQAAADPVDEPHDQPPGALPVRGLRALPDVRRRQAVEAGQEAGGEGRDGGRPLHADPADPRRAPGPAGRGGARRHLQGLRQEDGRQRDAADARRLGAGAQAPGRLQEGVPAAGQFLPVRQPGVHAGPAQQLGGPQQSH</sequence>
<evidence type="ECO:0000256" key="1">
    <source>
        <dbReference type="SAM" id="MobiDB-lite"/>
    </source>
</evidence>
<protein>
    <submittedName>
        <fullName evidence="2">Similar to SH3 and PX domain containing 3 protein</fullName>
    </submittedName>
</protein>
<feature type="compositionally biased region" description="Basic and acidic residues" evidence="1">
    <location>
        <begin position="13"/>
        <end position="28"/>
    </location>
</feature>
<gene>
    <name evidence="2" type="primary">SH3PX3</name>
</gene>
<feature type="region of interest" description="Disordered" evidence="1">
    <location>
        <begin position="1"/>
        <end position="36"/>
    </location>
</feature>
<name>B7XCL3_9TELE</name>
<organism evidence="2">
    <name type="scientific">Hypoptychus dybowskii</name>
    <name type="common">Korean sandeel</name>
    <dbReference type="NCBI Taxonomy" id="166256"/>
    <lineage>
        <taxon>Eukaryota</taxon>
        <taxon>Metazoa</taxon>
        <taxon>Chordata</taxon>
        <taxon>Craniata</taxon>
        <taxon>Vertebrata</taxon>
        <taxon>Euteleostomi</taxon>
        <taxon>Actinopterygii</taxon>
        <taxon>Neopterygii</taxon>
        <taxon>Teleostei</taxon>
        <taxon>Neoteleostei</taxon>
        <taxon>Acanthomorphata</taxon>
        <taxon>Eupercaria</taxon>
        <taxon>Perciformes</taxon>
        <taxon>Cottioidei</taxon>
        <taxon>Gasterosteales</taxon>
        <taxon>Hypoptychidae</taxon>
        <taxon>Hypoptychus</taxon>
    </lineage>
</organism>
<proteinExistence type="predicted"/>
<feature type="compositionally biased region" description="Basic residues" evidence="1">
    <location>
        <begin position="1"/>
        <end position="12"/>
    </location>
</feature>
<feature type="non-terminal residue" evidence="2">
    <location>
        <position position="254"/>
    </location>
</feature>
<dbReference type="EMBL" id="AB445185">
    <property type="protein sequence ID" value="BAG83185.1"/>
    <property type="molecule type" value="Genomic_DNA"/>
</dbReference>
<feature type="compositionally biased region" description="Basic and acidic residues" evidence="1">
    <location>
        <begin position="160"/>
        <end position="178"/>
    </location>
</feature>
<feature type="non-terminal residue" evidence="2">
    <location>
        <position position="1"/>
    </location>
</feature>
<evidence type="ECO:0000313" key="2">
    <source>
        <dbReference type="EMBL" id="BAG83185.1"/>
    </source>
</evidence>
<feature type="compositionally biased region" description="Basic and acidic residues" evidence="1">
    <location>
        <begin position="196"/>
        <end position="210"/>
    </location>
</feature>